<keyword evidence="3" id="KW-0808">Transferase</keyword>
<evidence type="ECO:0000256" key="2">
    <source>
        <dbReference type="ARBA" id="ARBA00022676"/>
    </source>
</evidence>
<feature type="domain" description="Glycosyltransferase 2-like" evidence="5">
    <location>
        <begin position="56"/>
        <end position="219"/>
    </location>
</feature>
<dbReference type="SUPFAM" id="SSF53448">
    <property type="entry name" value="Nucleotide-diphospho-sugar transferases"/>
    <property type="match status" value="1"/>
</dbReference>
<organism evidence="6 7">
    <name type="scientific">Pandoraea thiooxydans</name>
    <dbReference type="NCBI Taxonomy" id="445709"/>
    <lineage>
        <taxon>Bacteria</taxon>
        <taxon>Pseudomonadati</taxon>
        <taxon>Pseudomonadota</taxon>
        <taxon>Betaproteobacteria</taxon>
        <taxon>Burkholderiales</taxon>
        <taxon>Burkholderiaceae</taxon>
        <taxon>Pandoraea</taxon>
    </lineage>
</organism>
<dbReference type="Proteomes" id="UP000036700">
    <property type="component" value="Chromosome"/>
</dbReference>
<name>A0A0U4DL73_9BURK</name>
<dbReference type="Gene3D" id="3.90.550.10">
    <property type="entry name" value="Spore Coat Polysaccharide Biosynthesis Protein SpsA, Chain A"/>
    <property type="match status" value="1"/>
</dbReference>
<dbReference type="STRING" id="445709.ABW99_20915"/>
<dbReference type="GO" id="GO:0016757">
    <property type="term" value="F:glycosyltransferase activity"/>
    <property type="evidence" value="ECO:0007669"/>
    <property type="project" value="UniProtKB-KW"/>
</dbReference>
<gene>
    <name evidence="6" type="ORF">ABW99_20915</name>
</gene>
<dbReference type="PANTHER" id="PTHR43630:SF1">
    <property type="entry name" value="POLY-BETA-1,6-N-ACETYL-D-GLUCOSAMINE SYNTHASE"/>
    <property type="match status" value="1"/>
</dbReference>
<dbReference type="EMBL" id="CP011568">
    <property type="protein sequence ID" value="ALX34887.1"/>
    <property type="molecule type" value="Genomic_DNA"/>
</dbReference>
<evidence type="ECO:0000313" key="7">
    <source>
        <dbReference type="Proteomes" id="UP000036700"/>
    </source>
</evidence>
<keyword evidence="7" id="KW-1185">Reference proteome</keyword>
<dbReference type="Pfam" id="PF00535">
    <property type="entry name" value="Glycos_transf_2"/>
    <property type="match status" value="1"/>
</dbReference>
<dbReference type="RefSeq" id="WP_062551264.1">
    <property type="nucleotide sequence ID" value="NZ_CP011568.3"/>
</dbReference>
<evidence type="ECO:0000313" key="6">
    <source>
        <dbReference type="EMBL" id="ALX34887.1"/>
    </source>
</evidence>
<evidence type="ECO:0000256" key="3">
    <source>
        <dbReference type="ARBA" id="ARBA00022679"/>
    </source>
</evidence>
<feature type="transmembrane region" description="Helical" evidence="4">
    <location>
        <begin position="6"/>
        <end position="31"/>
    </location>
</feature>
<keyword evidence="4" id="KW-1133">Transmembrane helix</keyword>
<accession>A0A0U4DL73</accession>
<evidence type="ECO:0000256" key="1">
    <source>
        <dbReference type="ARBA" id="ARBA00006739"/>
    </source>
</evidence>
<dbReference type="InterPro" id="IPR001173">
    <property type="entry name" value="Glyco_trans_2-like"/>
</dbReference>
<dbReference type="InterPro" id="IPR029044">
    <property type="entry name" value="Nucleotide-diphossugar_trans"/>
</dbReference>
<sequence>MENHPASIFCLALLTLFSARLVCISALIASIRAKLIVNRRTSKRRAVRDSAWPSVSVVVPAFNEEKVVAATVHSLLKTHYPRLEILVVDDGSSDRTSDIVDAIAADHDCVRLVTLHQNVGKARALNAGVRAARSECIVTVDADTVVAADFLQKIMRPIVLGHADAVAGNVKVGNRQCLKCVFQSIEYTCTLSTIKTFQSHCNAITTLPGVGSAFKKSALISAGGFTPRTRAEDTDLSLELARSNLRRVYQPLAVVYTEAPITWRSLFRQRVRWIYGNMQCTALHLGQLRARNAMSLLGLPLFIFDNFLAIPLKFLFVVFPLFFIRDAIFSRLLIFYGACVALDWIGVALIYWHVKERKIEILHVPLKWCMWPIFMMAPYVVALWHFVGRRGVGWNKLERSAQVARKVNSLTARATLDVDDNR</sequence>
<evidence type="ECO:0000259" key="5">
    <source>
        <dbReference type="Pfam" id="PF00535"/>
    </source>
</evidence>
<keyword evidence="4" id="KW-0812">Transmembrane</keyword>
<feature type="transmembrane region" description="Helical" evidence="4">
    <location>
        <begin position="296"/>
        <end position="322"/>
    </location>
</feature>
<dbReference type="PANTHER" id="PTHR43630">
    <property type="entry name" value="POLY-BETA-1,6-N-ACETYL-D-GLUCOSAMINE SYNTHASE"/>
    <property type="match status" value="1"/>
</dbReference>
<reference evidence="7" key="1">
    <citation type="submission" date="2015-06" db="EMBL/GenBank/DDBJ databases">
        <authorList>
            <person name="Hoefler B.C."/>
            <person name="Straight P.D."/>
        </authorList>
    </citation>
    <scope>NUCLEOTIDE SEQUENCE [LARGE SCALE GENOMIC DNA]</scope>
    <source>
        <strain evidence="7">DSM 25325</strain>
    </source>
</reference>
<dbReference type="CDD" id="cd06423">
    <property type="entry name" value="CESA_like"/>
    <property type="match status" value="1"/>
</dbReference>
<feature type="transmembrane region" description="Helical" evidence="4">
    <location>
        <begin position="366"/>
        <end position="387"/>
    </location>
</feature>
<dbReference type="KEGG" id="ptx:ABW99_20915"/>
<feature type="transmembrane region" description="Helical" evidence="4">
    <location>
        <begin position="334"/>
        <end position="354"/>
    </location>
</feature>
<dbReference type="OrthoDB" id="9806824at2"/>
<proteinExistence type="inferred from homology"/>
<dbReference type="AlphaFoldDB" id="A0A0U4DL73"/>
<protein>
    <recommendedName>
        <fullName evidence="5">Glycosyltransferase 2-like domain-containing protein</fullName>
    </recommendedName>
</protein>
<keyword evidence="4" id="KW-0472">Membrane</keyword>
<comment type="similarity">
    <text evidence="1">Belongs to the glycosyltransferase 2 family.</text>
</comment>
<keyword evidence="2" id="KW-0328">Glycosyltransferase</keyword>
<evidence type="ECO:0000256" key="4">
    <source>
        <dbReference type="SAM" id="Phobius"/>
    </source>
</evidence>